<proteinExistence type="evidence at transcript level"/>
<feature type="repeat" description="WD" evidence="3">
    <location>
        <begin position="264"/>
        <end position="295"/>
    </location>
</feature>
<dbReference type="Pfam" id="PF00400">
    <property type="entry name" value="WD40"/>
    <property type="match status" value="4"/>
</dbReference>
<dbReference type="InterPro" id="IPR015943">
    <property type="entry name" value="WD40/YVTN_repeat-like_dom_sf"/>
</dbReference>
<evidence type="ECO:0000313" key="5">
    <source>
        <dbReference type="EMBL" id="AGM32400.1"/>
    </source>
</evidence>
<organism evidence="5">
    <name type="scientific">Coptotermes formosanus</name>
    <name type="common">Formosan subterranean termite</name>
    <dbReference type="NCBI Taxonomy" id="36987"/>
    <lineage>
        <taxon>Eukaryota</taxon>
        <taxon>Metazoa</taxon>
        <taxon>Ecdysozoa</taxon>
        <taxon>Arthropoda</taxon>
        <taxon>Hexapoda</taxon>
        <taxon>Insecta</taxon>
        <taxon>Pterygota</taxon>
        <taxon>Neoptera</taxon>
        <taxon>Polyneoptera</taxon>
        <taxon>Dictyoptera</taxon>
        <taxon>Blattodea</taxon>
        <taxon>Blattoidea</taxon>
        <taxon>Termitoidae</taxon>
        <taxon>Rhinotermitidae</taxon>
        <taxon>Coptotermes</taxon>
    </lineage>
</organism>
<feature type="repeat" description="WD" evidence="3">
    <location>
        <begin position="180"/>
        <end position="221"/>
    </location>
</feature>
<name>R4UMS4_COPFO</name>
<dbReference type="InterPro" id="IPR050505">
    <property type="entry name" value="WDR55/POC1"/>
</dbReference>
<dbReference type="PROSITE" id="PS50294">
    <property type="entry name" value="WD_REPEATS_REGION"/>
    <property type="match status" value="2"/>
</dbReference>
<dbReference type="EMBL" id="KC571901">
    <property type="protein sequence ID" value="AGM32400.1"/>
    <property type="molecule type" value="mRNA"/>
</dbReference>
<dbReference type="SUPFAM" id="SSF50978">
    <property type="entry name" value="WD40 repeat-like"/>
    <property type="match status" value="1"/>
</dbReference>
<sequence>MAETVEPTLLKSFSVRKGNIKCSCPFGTQNDIAAGMDNGNVVLISNSQTVNVTKLIGHTEAVACMCFSRGTPRLATGSLDKTVRVWVGNSSQDSFAIPLENEVFSLSSSFQFDQLLVGSGANSVALYNPKVLSKITSLSTEKFTKISSVSISFDGALALTGDMSGNFALFDMRTPDPPLVIQLSSAVKSTAFRENGSEVAAGCEDGVLVLWDTRAKSFLSQRKITNSSIDSVDFNPFKPLLVAGSADSNVFIGNPNNGSVLFTLRHHTAPVTCTRWSADGTTFTSNADDQKVVLWAEPKMDQANTLEHPRPSLEVSETFKPVQMVSKQEEENAELEASKKFANMMHMITDQIAKLSRVLSTMEERMKHIDEQIEILEHEKANAAKKQLNAHRSKK</sequence>
<keyword evidence="2" id="KW-0677">Repeat</keyword>
<evidence type="ECO:0000256" key="3">
    <source>
        <dbReference type="PROSITE-ProRule" id="PRU00221"/>
    </source>
</evidence>
<dbReference type="InterPro" id="IPR001680">
    <property type="entry name" value="WD40_rpt"/>
</dbReference>
<keyword evidence="1 3" id="KW-0853">WD repeat</keyword>
<dbReference type="PANTHER" id="PTHR44019:SF8">
    <property type="entry name" value="POC1 CENTRIOLAR PROTEIN HOMOLOG"/>
    <property type="match status" value="1"/>
</dbReference>
<protein>
    <submittedName>
        <fullName evidence="5">WD40 domain containing protein</fullName>
    </submittedName>
</protein>
<dbReference type="InterPro" id="IPR036322">
    <property type="entry name" value="WD40_repeat_dom_sf"/>
</dbReference>
<dbReference type="AlphaFoldDB" id="R4UMS4"/>
<evidence type="ECO:0000256" key="4">
    <source>
        <dbReference type="SAM" id="Coils"/>
    </source>
</evidence>
<dbReference type="InterPro" id="IPR019775">
    <property type="entry name" value="WD40_repeat_CS"/>
</dbReference>
<keyword evidence="4" id="KW-0175">Coiled coil</keyword>
<dbReference type="PROSITE" id="PS00678">
    <property type="entry name" value="WD_REPEATS_1"/>
    <property type="match status" value="1"/>
</dbReference>
<evidence type="ECO:0000256" key="1">
    <source>
        <dbReference type="ARBA" id="ARBA00022574"/>
    </source>
</evidence>
<dbReference type="PANTHER" id="PTHR44019">
    <property type="entry name" value="WD REPEAT-CONTAINING PROTEIN 55"/>
    <property type="match status" value="1"/>
</dbReference>
<evidence type="ECO:0000256" key="2">
    <source>
        <dbReference type="ARBA" id="ARBA00022737"/>
    </source>
</evidence>
<dbReference type="Gene3D" id="2.130.10.10">
    <property type="entry name" value="YVTN repeat-like/Quinoprotein amine dehydrogenase"/>
    <property type="match status" value="2"/>
</dbReference>
<dbReference type="SMART" id="SM00320">
    <property type="entry name" value="WD40"/>
    <property type="match status" value="6"/>
</dbReference>
<feature type="coiled-coil region" evidence="4">
    <location>
        <begin position="325"/>
        <end position="386"/>
    </location>
</feature>
<dbReference type="PROSITE" id="PS50082">
    <property type="entry name" value="WD_REPEATS_2"/>
    <property type="match status" value="3"/>
</dbReference>
<feature type="repeat" description="WD" evidence="3">
    <location>
        <begin position="55"/>
        <end position="86"/>
    </location>
</feature>
<reference evidence="5" key="1">
    <citation type="submission" date="2013-02" db="EMBL/GenBank/DDBJ databases">
        <title>Immune-Related transcriptome of Coptotermes formosanus Shiraki workers: the defense mechanism.</title>
        <authorList>
            <person name="Hussain A."/>
            <person name="Li Y.F."/>
            <person name="Cheng Y."/>
            <person name="Liu Y."/>
            <person name="Chen C.C."/>
            <person name="Wen S.Y."/>
        </authorList>
    </citation>
    <scope>NUCLEOTIDE SEQUENCE</scope>
</reference>
<accession>R4UMS4</accession>